<dbReference type="Proteomes" id="UP000219435">
    <property type="component" value="Unassembled WGS sequence"/>
</dbReference>
<dbReference type="NCBIfam" id="TIGR03954">
    <property type="entry name" value="integ_memb_HG"/>
    <property type="match status" value="1"/>
</dbReference>
<organism evidence="8 9">
    <name type="scientific">Blastococcus aggregatus</name>
    <dbReference type="NCBI Taxonomy" id="38502"/>
    <lineage>
        <taxon>Bacteria</taxon>
        <taxon>Bacillati</taxon>
        <taxon>Actinomycetota</taxon>
        <taxon>Actinomycetes</taxon>
        <taxon>Geodermatophilales</taxon>
        <taxon>Geodermatophilaceae</taxon>
        <taxon>Blastococcus</taxon>
    </lineage>
</organism>
<dbReference type="Pfam" id="PF12823">
    <property type="entry name" value="DUF3817"/>
    <property type="match status" value="1"/>
</dbReference>
<evidence type="ECO:0000313" key="9">
    <source>
        <dbReference type="Proteomes" id="UP000219435"/>
    </source>
</evidence>
<feature type="domain" description="DUF3817" evidence="7">
    <location>
        <begin position="21"/>
        <end position="107"/>
    </location>
</feature>
<keyword evidence="9" id="KW-1185">Reference proteome</keyword>
<feature type="transmembrane region" description="Helical" evidence="6">
    <location>
        <begin position="21"/>
        <end position="42"/>
    </location>
</feature>
<keyword evidence="4 6" id="KW-1133">Transmembrane helix</keyword>
<evidence type="ECO:0000256" key="6">
    <source>
        <dbReference type="SAM" id="Phobius"/>
    </source>
</evidence>
<reference evidence="9" key="1">
    <citation type="submission" date="2017-08" db="EMBL/GenBank/DDBJ databases">
        <authorList>
            <person name="Varghese N."/>
            <person name="Submissions S."/>
        </authorList>
    </citation>
    <scope>NUCLEOTIDE SEQUENCE [LARGE SCALE GENOMIC DNA]</scope>
    <source>
        <strain evidence="9">DSM 4725</strain>
    </source>
</reference>
<name>A0A285V9U2_9ACTN</name>
<dbReference type="InterPro" id="IPR023845">
    <property type="entry name" value="DUF3817_TM"/>
</dbReference>
<evidence type="ECO:0000313" key="8">
    <source>
        <dbReference type="EMBL" id="SOC50783.1"/>
    </source>
</evidence>
<dbReference type="RefSeq" id="WP_097196294.1">
    <property type="nucleotide sequence ID" value="NZ_OBQI01000005.1"/>
</dbReference>
<gene>
    <name evidence="8" type="ORF">SAMN05660748_3542</name>
</gene>
<comment type="subcellular location">
    <subcellularLocation>
        <location evidence="1">Cell membrane</location>
        <topology evidence="1">Multi-pass membrane protein</topology>
    </subcellularLocation>
</comment>
<evidence type="ECO:0000259" key="7">
    <source>
        <dbReference type="Pfam" id="PF12823"/>
    </source>
</evidence>
<dbReference type="GO" id="GO:0005886">
    <property type="term" value="C:plasma membrane"/>
    <property type="evidence" value="ECO:0007669"/>
    <property type="project" value="UniProtKB-SubCell"/>
</dbReference>
<keyword evidence="5 6" id="KW-0472">Membrane</keyword>
<proteinExistence type="predicted"/>
<dbReference type="OrthoDB" id="9342687at2"/>
<feature type="transmembrane region" description="Helical" evidence="6">
    <location>
        <begin position="86"/>
        <end position="102"/>
    </location>
</feature>
<dbReference type="EMBL" id="OBQI01000005">
    <property type="protein sequence ID" value="SOC50783.1"/>
    <property type="molecule type" value="Genomic_DNA"/>
</dbReference>
<dbReference type="AlphaFoldDB" id="A0A285V9U2"/>
<dbReference type="PANTHER" id="PTHR40077">
    <property type="entry name" value="MEMBRANE PROTEIN-RELATED"/>
    <property type="match status" value="1"/>
</dbReference>
<evidence type="ECO:0000256" key="5">
    <source>
        <dbReference type="ARBA" id="ARBA00023136"/>
    </source>
</evidence>
<sequence length="116" mass="12392">MVGERTASSRTSDEAIAQALLRYRVMATVVGVLLIALIFVAVPLNHLADVPGPSTVLGTAHGWLYGLFFLSAVDLALRAKWTLKGFLLTVIAGTVPVLSFVAERRATAKMRAGQQV</sequence>
<dbReference type="PANTHER" id="PTHR40077:SF2">
    <property type="entry name" value="MEMBRANE PROTEIN"/>
    <property type="match status" value="1"/>
</dbReference>
<evidence type="ECO:0000256" key="1">
    <source>
        <dbReference type="ARBA" id="ARBA00004651"/>
    </source>
</evidence>
<evidence type="ECO:0000256" key="2">
    <source>
        <dbReference type="ARBA" id="ARBA00022475"/>
    </source>
</evidence>
<keyword evidence="3 6" id="KW-0812">Transmembrane</keyword>
<accession>A0A285V9U2</accession>
<keyword evidence="2" id="KW-1003">Cell membrane</keyword>
<evidence type="ECO:0000256" key="4">
    <source>
        <dbReference type="ARBA" id="ARBA00022989"/>
    </source>
</evidence>
<protein>
    <submittedName>
        <fullName evidence="8">Integral membrane protein</fullName>
    </submittedName>
</protein>
<evidence type="ECO:0000256" key="3">
    <source>
        <dbReference type="ARBA" id="ARBA00022692"/>
    </source>
</evidence>